<dbReference type="GO" id="GO:0015774">
    <property type="term" value="P:polysaccharide transport"/>
    <property type="evidence" value="ECO:0007669"/>
    <property type="project" value="InterPro"/>
</dbReference>
<dbReference type="InterPro" id="IPR007833">
    <property type="entry name" value="Capsule_polysaccharide_synth"/>
</dbReference>
<dbReference type="Proteomes" id="UP000598196">
    <property type="component" value="Unassembled WGS sequence"/>
</dbReference>
<evidence type="ECO:0000313" key="2">
    <source>
        <dbReference type="Proteomes" id="UP000598196"/>
    </source>
</evidence>
<comment type="caution">
    <text evidence="1">The sequence shown here is derived from an EMBL/GenBank/DDBJ whole genome shotgun (WGS) entry which is preliminary data.</text>
</comment>
<organism evidence="1 2">
    <name type="scientific">Gemmobacter aquaticus</name>
    <dbReference type="NCBI Taxonomy" id="490185"/>
    <lineage>
        <taxon>Bacteria</taxon>
        <taxon>Pseudomonadati</taxon>
        <taxon>Pseudomonadota</taxon>
        <taxon>Alphaproteobacteria</taxon>
        <taxon>Rhodobacterales</taxon>
        <taxon>Paracoccaceae</taxon>
        <taxon>Gemmobacter</taxon>
    </lineage>
</organism>
<gene>
    <name evidence="1" type="primary">kpsC</name>
    <name evidence="1" type="ORF">GCM10010991_09850</name>
</gene>
<evidence type="ECO:0000313" key="1">
    <source>
        <dbReference type="EMBL" id="GGO27721.1"/>
    </source>
</evidence>
<sequence length="693" mass="75690">MTDTPRGAFDAAGEFPRRLAFFNAGFLWQRRVRRILSLAGYELAPAGLGGADAVVVWGQSPYAQRGARVAEARGLPLIRVEDAFLRSIRPGRKGDAPLGLIIDDLGVHFDSARPSRLEQILARNPLDDANLLRRAREGMARMARAQLSKYNATDPTLPPPPAGYVLVIDQTRDDAAIRHAGASAATFAEMLAEARLAHPRSRILIKTHPETAMGLRAGHFGADDCDERTSLCDDPFPPRTLLEGAVAVYTVSSQMGFEAILAGHRPHVFGQPFYAGWGLTDDRIPVQRRTRRLTPTQVFAAAMILAPVWYDPCRDRLCTFEEALDQLEAEVRAYREDRRGYVATGMRLWKRGWLQRAFGREQAIRFRSDPMDAARLAARLDCPLMVWGATVQDLPAPGIPVLRAEDGFLRSRGLGAALVPPTCLILDDLGLHYDPQHESRMERNITAPLTDGDLARAERLAMRIVQSGVTKYNLPGGLPDLPPGRRILVPGQVEDDASIRLGCDQVHSNLDLLRATRAANPDAVIVFKPHPDVVAGLRMGAVDPGQLQRDGLAEVIADGADAAALIHACDEVWTLTSLLGFEALLRGKPVTCLGTPFYAGWGLTTDLGPVPERRRRAADGHPLPRPSLMHLAHAALIAAPRYFDPATGRPCSPEAALDRLIASPPAPQGALLRGLSKLQGMFASQARLWRRGQ</sequence>
<reference evidence="1 2" key="1">
    <citation type="journal article" date="2014" name="Int. J. Syst. Evol. Microbiol.">
        <title>Complete genome sequence of Corynebacterium casei LMG S-19264T (=DSM 44701T), isolated from a smear-ripened cheese.</title>
        <authorList>
            <consortium name="US DOE Joint Genome Institute (JGI-PGF)"/>
            <person name="Walter F."/>
            <person name="Albersmeier A."/>
            <person name="Kalinowski J."/>
            <person name="Ruckert C."/>
        </authorList>
    </citation>
    <scope>NUCLEOTIDE SEQUENCE [LARGE SCALE GENOMIC DNA]</scope>
    <source>
        <strain evidence="1 2">CGMCC 1.7029</strain>
    </source>
</reference>
<dbReference type="CDD" id="cd16440">
    <property type="entry name" value="beta_Kdo_transferase_KpsC_1"/>
    <property type="match status" value="1"/>
</dbReference>
<protein>
    <submittedName>
        <fullName evidence="1">Capsular polysaccharide biosynthesis protein</fullName>
    </submittedName>
</protein>
<proteinExistence type="predicted"/>
<dbReference type="GO" id="GO:0000271">
    <property type="term" value="P:polysaccharide biosynthetic process"/>
    <property type="evidence" value="ECO:0007669"/>
    <property type="project" value="InterPro"/>
</dbReference>
<name>A0A917YIZ7_9RHOB</name>
<dbReference type="AlphaFoldDB" id="A0A917YIZ7"/>
<keyword evidence="2" id="KW-1185">Reference proteome</keyword>
<dbReference type="EMBL" id="BMLP01000001">
    <property type="protein sequence ID" value="GGO27721.1"/>
    <property type="molecule type" value="Genomic_DNA"/>
</dbReference>
<dbReference type="CDD" id="cd16439">
    <property type="entry name" value="beta_Kdo_transferase_KpsC_2"/>
    <property type="match status" value="1"/>
</dbReference>
<accession>A0A917YIZ7</accession>
<dbReference type="Pfam" id="PF05159">
    <property type="entry name" value="Capsule_synth"/>
    <property type="match status" value="3"/>
</dbReference>